<dbReference type="Proteomes" id="UP000248925">
    <property type="component" value="Unassembled WGS sequence"/>
</dbReference>
<dbReference type="RefSeq" id="WP_111160552.1">
    <property type="nucleotide sequence ID" value="NZ_PCDP01000035.1"/>
</dbReference>
<gene>
    <name evidence="1" type="ORF">CPY51_12500</name>
</gene>
<dbReference type="EMBL" id="PCDP01000035">
    <property type="protein sequence ID" value="PZM13702.1"/>
    <property type="molecule type" value="Genomic_DNA"/>
</dbReference>
<dbReference type="OrthoDB" id="8396171at2"/>
<accession>A0A2W4CLF6</accession>
<keyword evidence="2" id="KW-1185">Reference proteome</keyword>
<protein>
    <submittedName>
        <fullName evidence="1">Uncharacterized protein</fullName>
    </submittedName>
</protein>
<proteinExistence type="predicted"/>
<evidence type="ECO:0000313" key="1">
    <source>
        <dbReference type="EMBL" id="PZM13702.1"/>
    </source>
</evidence>
<evidence type="ECO:0000313" key="2">
    <source>
        <dbReference type="Proteomes" id="UP000248925"/>
    </source>
</evidence>
<dbReference type="AlphaFoldDB" id="A0A2W4CLF6"/>
<name>A0A2W4CLF6_9HYPH</name>
<comment type="caution">
    <text evidence="1">The sequence shown here is derived from an EMBL/GenBank/DDBJ whole genome shotgun (WGS) entry which is preliminary data.</text>
</comment>
<organism evidence="1 2">
    <name type="scientific">Rhizobium tubonense</name>
    <dbReference type="NCBI Taxonomy" id="484088"/>
    <lineage>
        <taxon>Bacteria</taxon>
        <taxon>Pseudomonadati</taxon>
        <taxon>Pseudomonadota</taxon>
        <taxon>Alphaproteobacteria</taxon>
        <taxon>Hyphomicrobiales</taxon>
        <taxon>Rhizobiaceae</taxon>
        <taxon>Rhizobium/Agrobacterium group</taxon>
        <taxon>Rhizobium</taxon>
    </lineage>
</organism>
<reference evidence="1 2" key="1">
    <citation type="journal article" date="2018" name="Sci. Rep.">
        <title>Rhizobium tumorigenes sp. nov., a novel plant tumorigenic bacterium isolated from cane gall tumors on thornless blackberry.</title>
        <authorList>
            <person name="Kuzmanovi N."/>
            <person name="Smalla K."/>
            <person name="Gronow S."/>
            <person name="PuBawska J."/>
        </authorList>
    </citation>
    <scope>NUCLEOTIDE SEQUENCE [LARGE SCALE GENOMIC DNA]</scope>
    <source>
        <strain evidence="1 2">CCBAU 85046</strain>
    </source>
</reference>
<sequence length="98" mass="10719">MLTTSRDCKRDSARNAIPSLGEIEGRMAVLEVVAQAALTHALTEGDDNVDRSLIAEIREAMHDKCGELKLDRTDARSAVIYAEELICAAIQASHIVRQ</sequence>